<feature type="compositionally biased region" description="Low complexity" evidence="1">
    <location>
        <begin position="295"/>
        <end position="304"/>
    </location>
</feature>
<protein>
    <recommendedName>
        <fullName evidence="4">LysM domain-containing protein</fullName>
    </recommendedName>
</protein>
<dbReference type="Gene3D" id="3.10.350.10">
    <property type="entry name" value="LysM domain"/>
    <property type="match status" value="1"/>
</dbReference>
<feature type="compositionally biased region" description="Basic residues" evidence="1">
    <location>
        <begin position="274"/>
        <end position="287"/>
    </location>
</feature>
<dbReference type="EMBL" id="MU855329">
    <property type="protein sequence ID" value="KAK3906359.1"/>
    <property type="molecule type" value="Genomic_DNA"/>
</dbReference>
<sequence length="318" mass="33894">MSQAACCTCAALLAGVPRLSSSSSSEKPLPDDRQLDCCGRTICGACVQRNPRFLSYCPYCQTSGRSPQSRRRLSSTRSSENEADTIKVASPDPPDPFSPPPPAYTPTPPSSPPAPPPPPPQAIDPSKLPQPAAPHQPAPGPPPTAYVIHHLRHPPDANPDTLTSLSLQYGLSPTVLRQHNNLPLGADYLLAARNTLLIPTTATTTSTSSTTDGSAQTILHSLSPHPVQDAAERERKILIRRWMVACKEPDYDAAVVYLEASGYDFVEARAHPLHPSHHPPQRQRHWLRPGGWGGISSSSSSHAAGRGGGKEGKAKKGG</sequence>
<feature type="region of interest" description="Disordered" evidence="1">
    <location>
        <begin position="62"/>
        <end position="160"/>
    </location>
</feature>
<evidence type="ECO:0008006" key="4">
    <source>
        <dbReference type="Google" id="ProtNLM"/>
    </source>
</evidence>
<reference evidence="2" key="2">
    <citation type="submission" date="2023-05" db="EMBL/GenBank/DDBJ databases">
        <authorList>
            <consortium name="Lawrence Berkeley National Laboratory"/>
            <person name="Steindorff A."/>
            <person name="Hensen N."/>
            <person name="Bonometti L."/>
            <person name="Westerberg I."/>
            <person name="Brannstrom I.O."/>
            <person name="Guillou S."/>
            <person name="Cros-Aarteil S."/>
            <person name="Calhoun S."/>
            <person name="Haridas S."/>
            <person name="Kuo A."/>
            <person name="Mondo S."/>
            <person name="Pangilinan J."/>
            <person name="Riley R."/>
            <person name="Labutti K."/>
            <person name="Andreopoulos B."/>
            <person name="Lipzen A."/>
            <person name="Chen C."/>
            <person name="Yanf M."/>
            <person name="Daum C."/>
            <person name="Ng V."/>
            <person name="Clum A."/>
            <person name="Ohm R."/>
            <person name="Martin F."/>
            <person name="Silar P."/>
            <person name="Natvig D."/>
            <person name="Lalanne C."/>
            <person name="Gautier V."/>
            <person name="Ament-Velasquez S.L."/>
            <person name="Kruys A."/>
            <person name="Hutchinson M.I."/>
            <person name="Powell A.J."/>
            <person name="Barry K."/>
            <person name="Miller A.N."/>
            <person name="Grigoriev I.V."/>
            <person name="Debuchy R."/>
            <person name="Gladieux P."/>
            <person name="Thoren M.H."/>
            <person name="Johannesson H."/>
        </authorList>
    </citation>
    <scope>NUCLEOTIDE SEQUENCE</scope>
    <source>
        <strain evidence="2">CBS 103.79</strain>
    </source>
</reference>
<dbReference type="AlphaFoldDB" id="A0AAN6MTM0"/>
<gene>
    <name evidence="2" type="ORF">C8A05DRAFT_40855</name>
</gene>
<proteinExistence type="predicted"/>
<name>A0AAN6MTM0_9PEZI</name>
<evidence type="ECO:0000313" key="3">
    <source>
        <dbReference type="Proteomes" id="UP001303889"/>
    </source>
</evidence>
<feature type="compositionally biased region" description="Pro residues" evidence="1">
    <location>
        <begin position="91"/>
        <end position="122"/>
    </location>
</feature>
<keyword evidence="3" id="KW-1185">Reference proteome</keyword>
<accession>A0AAN6MTM0</accession>
<feature type="compositionally biased region" description="Pro residues" evidence="1">
    <location>
        <begin position="131"/>
        <end position="144"/>
    </location>
</feature>
<organism evidence="2 3">
    <name type="scientific">Staphylotrichum tortipilum</name>
    <dbReference type="NCBI Taxonomy" id="2831512"/>
    <lineage>
        <taxon>Eukaryota</taxon>
        <taxon>Fungi</taxon>
        <taxon>Dikarya</taxon>
        <taxon>Ascomycota</taxon>
        <taxon>Pezizomycotina</taxon>
        <taxon>Sordariomycetes</taxon>
        <taxon>Sordariomycetidae</taxon>
        <taxon>Sordariales</taxon>
        <taxon>Chaetomiaceae</taxon>
        <taxon>Staphylotrichum</taxon>
    </lineage>
</organism>
<evidence type="ECO:0000313" key="2">
    <source>
        <dbReference type="EMBL" id="KAK3906359.1"/>
    </source>
</evidence>
<feature type="compositionally biased region" description="Basic and acidic residues" evidence="1">
    <location>
        <begin position="308"/>
        <end position="318"/>
    </location>
</feature>
<reference evidence="2" key="1">
    <citation type="journal article" date="2023" name="Mol. Phylogenet. Evol.">
        <title>Genome-scale phylogeny and comparative genomics of the fungal order Sordariales.</title>
        <authorList>
            <person name="Hensen N."/>
            <person name="Bonometti L."/>
            <person name="Westerberg I."/>
            <person name="Brannstrom I.O."/>
            <person name="Guillou S."/>
            <person name="Cros-Aarteil S."/>
            <person name="Calhoun S."/>
            <person name="Haridas S."/>
            <person name="Kuo A."/>
            <person name="Mondo S."/>
            <person name="Pangilinan J."/>
            <person name="Riley R."/>
            <person name="LaButti K."/>
            <person name="Andreopoulos B."/>
            <person name="Lipzen A."/>
            <person name="Chen C."/>
            <person name="Yan M."/>
            <person name="Daum C."/>
            <person name="Ng V."/>
            <person name="Clum A."/>
            <person name="Steindorff A."/>
            <person name="Ohm R.A."/>
            <person name="Martin F."/>
            <person name="Silar P."/>
            <person name="Natvig D.O."/>
            <person name="Lalanne C."/>
            <person name="Gautier V."/>
            <person name="Ament-Velasquez S.L."/>
            <person name="Kruys A."/>
            <person name="Hutchinson M.I."/>
            <person name="Powell A.J."/>
            <person name="Barry K."/>
            <person name="Miller A.N."/>
            <person name="Grigoriev I.V."/>
            <person name="Debuchy R."/>
            <person name="Gladieux P."/>
            <person name="Hiltunen Thoren M."/>
            <person name="Johannesson H."/>
        </authorList>
    </citation>
    <scope>NUCLEOTIDE SEQUENCE</scope>
    <source>
        <strain evidence="2">CBS 103.79</strain>
    </source>
</reference>
<evidence type="ECO:0000256" key="1">
    <source>
        <dbReference type="SAM" id="MobiDB-lite"/>
    </source>
</evidence>
<dbReference type="InterPro" id="IPR036779">
    <property type="entry name" value="LysM_dom_sf"/>
</dbReference>
<comment type="caution">
    <text evidence="2">The sequence shown here is derived from an EMBL/GenBank/DDBJ whole genome shotgun (WGS) entry which is preliminary data.</text>
</comment>
<feature type="region of interest" description="Disordered" evidence="1">
    <location>
        <begin position="274"/>
        <end position="318"/>
    </location>
</feature>
<dbReference type="Proteomes" id="UP001303889">
    <property type="component" value="Unassembled WGS sequence"/>
</dbReference>